<dbReference type="PANTHER" id="PTHR11451:SF56">
    <property type="entry name" value="THREONINE--TRNA LIGASE 1"/>
    <property type="match status" value="1"/>
</dbReference>
<dbReference type="Proteomes" id="UP001310386">
    <property type="component" value="Unassembled WGS sequence"/>
</dbReference>
<dbReference type="InterPro" id="IPR012947">
    <property type="entry name" value="tRNA_SAD"/>
</dbReference>
<comment type="caution">
    <text evidence="13">Lacks conserved residue(s) required for the propagation of feature annotation.</text>
</comment>
<evidence type="ECO:0000259" key="15">
    <source>
        <dbReference type="PROSITE" id="PS51880"/>
    </source>
</evidence>
<name>A0ABU5ZMF9_9BACL</name>
<dbReference type="SUPFAM" id="SSF55186">
    <property type="entry name" value="ThrRS/AlaRS common domain"/>
    <property type="match status" value="1"/>
</dbReference>
<organism evidence="16 17">
    <name type="scientific">Ferviditalea candida</name>
    <dbReference type="NCBI Taxonomy" id="3108399"/>
    <lineage>
        <taxon>Bacteria</taxon>
        <taxon>Bacillati</taxon>
        <taxon>Bacillota</taxon>
        <taxon>Bacilli</taxon>
        <taxon>Bacillales</taxon>
        <taxon>Paenibacillaceae</taxon>
        <taxon>Ferviditalea</taxon>
    </lineage>
</organism>
<dbReference type="PRINTS" id="PR01047">
    <property type="entry name" value="TRNASYNTHTHR"/>
</dbReference>
<dbReference type="SUPFAM" id="SSF55681">
    <property type="entry name" value="Class II aaRS and biotin synthetases"/>
    <property type="match status" value="1"/>
</dbReference>
<feature type="binding site" evidence="13">
    <location>
        <position position="389"/>
    </location>
    <ligand>
        <name>Zn(2+)</name>
        <dbReference type="ChEBI" id="CHEBI:29105"/>
        <note>catalytic</note>
    </ligand>
</feature>
<comment type="caution">
    <text evidence="16">The sequence shown here is derived from an EMBL/GenBank/DDBJ whole genome shotgun (WGS) entry which is preliminary data.</text>
</comment>
<feature type="domain" description="Aminoacyl-transfer RNA synthetases class-II family profile" evidence="14">
    <location>
        <begin position="271"/>
        <end position="542"/>
    </location>
</feature>
<dbReference type="Gene3D" id="3.30.930.10">
    <property type="entry name" value="Bira Bifunctional Protein, Domain 2"/>
    <property type="match status" value="1"/>
</dbReference>
<evidence type="ECO:0000256" key="9">
    <source>
        <dbReference type="ARBA" id="ARBA00022884"/>
    </source>
</evidence>
<keyword evidence="9 13" id="KW-0694">RNA-binding</keyword>
<dbReference type="SUPFAM" id="SSF52954">
    <property type="entry name" value="Class II aaRS ABD-related"/>
    <property type="match status" value="1"/>
</dbReference>
<keyword evidence="8 13" id="KW-0067">ATP-binding</keyword>
<dbReference type="SMART" id="SM00863">
    <property type="entry name" value="tRNA_SAD"/>
    <property type="match status" value="1"/>
</dbReference>
<dbReference type="CDD" id="cd00771">
    <property type="entry name" value="ThrRS_core"/>
    <property type="match status" value="1"/>
</dbReference>
<reference evidence="16" key="1">
    <citation type="submission" date="2023-12" db="EMBL/GenBank/DDBJ databases">
        <title>Fervidustalea candida gen. nov., sp. nov., a novel member of the family Paenibacillaceae isolated from a geothermal area.</title>
        <authorList>
            <person name="Li W.-J."/>
            <person name="Jiao J.-Y."/>
            <person name="Chen Y."/>
        </authorList>
    </citation>
    <scope>NUCLEOTIDE SEQUENCE</scope>
    <source>
        <strain evidence="16">SYSU GA230002</strain>
    </source>
</reference>
<dbReference type="HAMAP" id="MF_00184">
    <property type="entry name" value="Thr_tRNA_synth"/>
    <property type="match status" value="1"/>
</dbReference>
<dbReference type="Pfam" id="PF03129">
    <property type="entry name" value="HGTP_anticodon"/>
    <property type="match status" value="1"/>
</dbReference>
<dbReference type="CDD" id="cd01667">
    <property type="entry name" value="TGS_ThrRS"/>
    <property type="match status" value="1"/>
</dbReference>
<dbReference type="Pfam" id="PF00587">
    <property type="entry name" value="tRNA-synt_2b"/>
    <property type="match status" value="1"/>
</dbReference>
<dbReference type="Gene3D" id="3.30.980.10">
    <property type="entry name" value="Threonyl-trna Synthetase, Chain A, domain 2"/>
    <property type="match status" value="1"/>
</dbReference>
<dbReference type="Gene3D" id="3.40.50.800">
    <property type="entry name" value="Anticodon-binding domain"/>
    <property type="match status" value="1"/>
</dbReference>
<dbReference type="InterPro" id="IPR004095">
    <property type="entry name" value="TGS"/>
</dbReference>
<dbReference type="InterPro" id="IPR006195">
    <property type="entry name" value="aa-tRNA-synth_II"/>
</dbReference>
<feature type="domain" description="TGS" evidence="15">
    <location>
        <begin position="1"/>
        <end position="62"/>
    </location>
</feature>
<dbReference type="CDD" id="cd00860">
    <property type="entry name" value="ThrRS_anticodon"/>
    <property type="match status" value="1"/>
</dbReference>
<dbReference type="InterPro" id="IPR002320">
    <property type="entry name" value="Thr-tRNA-ligase_IIa"/>
</dbReference>
<evidence type="ECO:0000256" key="3">
    <source>
        <dbReference type="ARBA" id="ARBA00022555"/>
    </source>
</evidence>
<dbReference type="InterPro" id="IPR033728">
    <property type="entry name" value="ThrRS_core"/>
</dbReference>
<evidence type="ECO:0000259" key="14">
    <source>
        <dbReference type="PROSITE" id="PS50862"/>
    </source>
</evidence>
<comment type="subcellular location">
    <subcellularLocation>
        <location evidence="13">Cytoplasm</location>
    </subcellularLocation>
</comment>
<evidence type="ECO:0000313" key="16">
    <source>
        <dbReference type="EMBL" id="MEB3102471.1"/>
    </source>
</evidence>
<dbReference type="InterPro" id="IPR004154">
    <property type="entry name" value="Anticodon-bd"/>
</dbReference>
<keyword evidence="7 13" id="KW-0862">Zinc</keyword>
<dbReference type="PANTHER" id="PTHR11451">
    <property type="entry name" value="THREONINE-TRNA LIGASE"/>
    <property type="match status" value="1"/>
</dbReference>
<dbReference type="EC" id="6.1.1.3" evidence="13"/>
<dbReference type="InterPro" id="IPR047246">
    <property type="entry name" value="ThrRS_anticodon"/>
</dbReference>
<evidence type="ECO:0000256" key="12">
    <source>
        <dbReference type="ARBA" id="ARBA00049515"/>
    </source>
</evidence>
<keyword evidence="17" id="KW-1185">Reference proteome</keyword>
<proteinExistence type="inferred from homology"/>
<dbReference type="InterPro" id="IPR012675">
    <property type="entry name" value="Beta-grasp_dom_sf"/>
</dbReference>
<dbReference type="SUPFAM" id="SSF81271">
    <property type="entry name" value="TGS-like"/>
    <property type="match status" value="1"/>
</dbReference>
<sequence length="646" mass="74181">MTVKAVFPDGAVREYAKGTTVEQVAESIGGSLKKNAIAGKINGKVVDLYASIHEDSAIEIITPESEDGLEVYRHSTAHLMAQAVKRIFADENVKLGIGPVIEDGFYYDIDMDRSLTPEDLEAIEKEMDVIIKEDLPIRRREVSREEALGIYTEIGDYLKLELIRDLPEDAVISIYDQGEFFDLCKGPHLPSTGRIKAFKLLSIAGAYWRGDSKNKMLQRIYGTSFPKKTQLEEHLHLLEEAKKRDHRKLGRELKIFSFSREVGQGLPLWLPNGAKLRRTLERYIVDMEERLGYQHVYTPVLANVELYKTSGHWEHYHEDMFPLMEMDNEELVLRPMNCPHHMMVFKSDLRSYRDLPLRIAELGMMHRYEMSGALTGLHRVRAMTLNDAHIFCRPDQIKDEFSRVVNLISKVYEDFGIKEYRFRLSYRDPQDTEKYYPNNEMWEMSQRMLREVVEELDLPYFEAEGEAAFYGPKLDVQIKTALGKEETLSTAQLDFLLPERFGLEYVGEDGQKHRPVVIHRGIISTMERMTAFLLENFTGALPVWLSPVQARVIPVSHLFADYANEAAEKLKEAGIRAEADPRNEKLGYKIREAQLDKIPYMLVVGESEKNNGTFSVRRRGKGDLGGQKISEAIELILSDIHNKVID</sequence>
<dbReference type="Gene3D" id="3.30.54.20">
    <property type="match status" value="1"/>
</dbReference>
<dbReference type="PROSITE" id="PS51880">
    <property type="entry name" value="TGS"/>
    <property type="match status" value="1"/>
</dbReference>
<keyword evidence="5 13" id="KW-0479">Metal-binding</keyword>
<evidence type="ECO:0000256" key="5">
    <source>
        <dbReference type="ARBA" id="ARBA00022723"/>
    </source>
</evidence>
<feature type="binding site" evidence="13">
    <location>
        <position position="338"/>
    </location>
    <ligand>
        <name>Zn(2+)</name>
        <dbReference type="ChEBI" id="CHEBI:29105"/>
        <note>catalytic</note>
    </ligand>
</feature>
<keyword evidence="11 13" id="KW-0030">Aminoacyl-tRNA synthetase</keyword>
<dbReference type="PROSITE" id="PS50862">
    <property type="entry name" value="AA_TRNA_LIGASE_II"/>
    <property type="match status" value="1"/>
</dbReference>
<evidence type="ECO:0000256" key="10">
    <source>
        <dbReference type="ARBA" id="ARBA00022917"/>
    </source>
</evidence>
<comment type="similarity">
    <text evidence="1 13">Belongs to the class-II aminoacyl-tRNA synthetase family.</text>
</comment>
<gene>
    <name evidence="13 16" type="primary">thrS</name>
    <name evidence="16" type="ORF">VF724_12440</name>
</gene>
<evidence type="ECO:0000256" key="4">
    <source>
        <dbReference type="ARBA" id="ARBA00022598"/>
    </source>
</evidence>
<evidence type="ECO:0000313" key="17">
    <source>
        <dbReference type="Proteomes" id="UP001310386"/>
    </source>
</evidence>
<comment type="subunit">
    <text evidence="13">Homodimer.</text>
</comment>
<comment type="cofactor">
    <cofactor evidence="13">
        <name>Zn(2+)</name>
        <dbReference type="ChEBI" id="CHEBI:29105"/>
    </cofactor>
    <text evidence="13">Binds 1 zinc ion per subunit.</text>
</comment>
<dbReference type="NCBIfam" id="TIGR00418">
    <property type="entry name" value="thrS"/>
    <property type="match status" value="1"/>
</dbReference>
<dbReference type="RefSeq" id="WP_371754602.1">
    <property type="nucleotide sequence ID" value="NZ_JAYJLD010000017.1"/>
</dbReference>
<evidence type="ECO:0000256" key="2">
    <source>
        <dbReference type="ARBA" id="ARBA00022490"/>
    </source>
</evidence>
<dbReference type="Gene3D" id="3.10.20.30">
    <property type="match status" value="1"/>
</dbReference>
<evidence type="ECO:0000256" key="8">
    <source>
        <dbReference type="ARBA" id="ARBA00022840"/>
    </source>
</evidence>
<dbReference type="InterPro" id="IPR018163">
    <property type="entry name" value="Thr/Ala-tRNA-synth_IIc_edit"/>
</dbReference>
<evidence type="ECO:0000256" key="13">
    <source>
        <dbReference type="HAMAP-Rule" id="MF_00184"/>
    </source>
</evidence>
<keyword evidence="10 13" id="KW-0648">Protein biosynthesis</keyword>
<feature type="binding site" evidence="13">
    <location>
        <position position="519"/>
    </location>
    <ligand>
        <name>Zn(2+)</name>
        <dbReference type="ChEBI" id="CHEBI:29105"/>
        <note>catalytic</note>
    </ligand>
</feature>
<comment type="catalytic activity">
    <reaction evidence="12 13">
        <text>tRNA(Thr) + L-threonine + ATP = L-threonyl-tRNA(Thr) + AMP + diphosphate + H(+)</text>
        <dbReference type="Rhea" id="RHEA:24624"/>
        <dbReference type="Rhea" id="RHEA-COMP:9670"/>
        <dbReference type="Rhea" id="RHEA-COMP:9704"/>
        <dbReference type="ChEBI" id="CHEBI:15378"/>
        <dbReference type="ChEBI" id="CHEBI:30616"/>
        <dbReference type="ChEBI" id="CHEBI:33019"/>
        <dbReference type="ChEBI" id="CHEBI:57926"/>
        <dbReference type="ChEBI" id="CHEBI:78442"/>
        <dbReference type="ChEBI" id="CHEBI:78534"/>
        <dbReference type="ChEBI" id="CHEBI:456215"/>
        <dbReference type="EC" id="6.1.1.3"/>
    </reaction>
</comment>
<dbReference type="InterPro" id="IPR036621">
    <property type="entry name" value="Anticodon-bd_dom_sf"/>
</dbReference>
<evidence type="ECO:0000256" key="1">
    <source>
        <dbReference type="ARBA" id="ARBA00008226"/>
    </source>
</evidence>
<dbReference type="Pfam" id="PF02824">
    <property type="entry name" value="TGS"/>
    <property type="match status" value="1"/>
</dbReference>
<dbReference type="InterPro" id="IPR045864">
    <property type="entry name" value="aa-tRNA-synth_II/BPL/LPL"/>
</dbReference>
<dbReference type="EMBL" id="JAYJLD010000017">
    <property type="protein sequence ID" value="MEB3102471.1"/>
    <property type="molecule type" value="Genomic_DNA"/>
</dbReference>
<evidence type="ECO:0000256" key="7">
    <source>
        <dbReference type="ARBA" id="ARBA00022833"/>
    </source>
</evidence>
<protein>
    <recommendedName>
        <fullName evidence="13">Threonine--tRNA ligase</fullName>
        <ecNumber evidence="13">6.1.1.3</ecNumber>
    </recommendedName>
    <alternativeName>
        <fullName evidence="13">Threonyl-tRNA synthetase</fullName>
        <shortName evidence="13">ThrRS</shortName>
    </alternativeName>
</protein>
<dbReference type="Pfam" id="PF07973">
    <property type="entry name" value="tRNA_SAD"/>
    <property type="match status" value="1"/>
</dbReference>
<evidence type="ECO:0000256" key="11">
    <source>
        <dbReference type="ARBA" id="ARBA00023146"/>
    </source>
</evidence>
<dbReference type="InterPro" id="IPR002314">
    <property type="entry name" value="aa-tRNA-synt_IIb"/>
</dbReference>
<dbReference type="InterPro" id="IPR012676">
    <property type="entry name" value="TGS-like"/>
</dbReference>
<keyword evidence="2 13" id="KW-0963">Cytoplasm</keyword>
<dbReference type="GO" id="GO:0004829">
    <property type="term" value="F:threonine-tRNA ligase activity"/>
    <property type="evidence" value="ECO:0007669"/>
    <property type="project" value="UniProtKB-EC"/>
</dbReference>
<accession>A0ABU5ZMF9</accession>
<keyword evidence="4 13" id="KW-0436">Ligase</keyword>
<keyword evidence="3 13" id="KW-0820">tRNA-binding</keyword>
<evidence type="ECO:0000256" key="6">
    <source>
        <dbReference type="ARBA" id="ARBA00022741"/>
    </source>
</evidence>
<keyword evidence="6 13" id="KW-0547">Nucleotide-binding</keyword>